<protein>
    <submittedName>
        <fullName evidence="1">Uncharacterized protein</fullName>
    </submittedName>
</protein>
<dbReference type="EMBL" id="BX294152">
    <property type="protein sequence ID" value="CAD77029.1"/>
    <property type="molecule type" value="Genomic_DNA"/>
</dbReference>
<dbReference type="InParanoid" id="Q7UK52"/>
<keyword evidence="2" id="KW-1185">Reference proteome</keyword>
<dbReference type="HOGENOM" id="CLU_2357809_0_0_0"/>
<gene>
    <name evidence="1" type="ordered locus">RB10860</name>
</gene>
<dbReference type="EnsemblBacteria" id="CAD77029">
    <property type="protein sequence ID" value="CAD77029"/>
    <property type="gene ID" value="RB10860"/>
</dbReference>
<reference evidence="1 2" key="1">
    <citation type="journal article" date="2003" name="Proc. Natl. Acad. Sci. U.S.A.">
        <title>Complete genome sequence of the marine planctomycete Pirellula sp. strain 1.</title>
        <authorList>
            <person name="Gloeckner F.O."/>
            <person name="Kube M."/>
            <person name="Bauer M."/>
            <person name="Teeling H."/>
            <person name="Lombardot T."/>
            <person name="Ludwig W."/>
            <person name="Gade D."/>
            <person name="Beck A."/>
            <person name="Borzym K."/>
            <person name="Heitmann K."/>
            <person name="Rabus R."/>
            <person name="Schlesner H."/>
            <person name="Amann R."/>
            <person name="Reinhardt R."/>
        </authorList>
    </citation>
    <scope>NUCLEOTIDE SEQUENCE [LARGE SCALE GENOMIC DNA]</scope>
    <source>
        <strain evidence="2">DSM 10527 / NCIMB 13988 / SH1</strain>
    </source>
</reference>
<organism evidence="1 2">
    <name type="scientific">Rhodopirellula baltica (strain DSM 10527 / NCIMB 13988 / SH1)</name>
    <dbReference type="NCBI Taxonomy" id="243090"/>
    <lineage>
        <taxon>Bacteria</taxon>
        <taxon>Pseudomonadati</taxon>
        <taxon>Planctomycetota</taxon>
        <taxon>Planctomycetia</taxon>
        <taxon>Pirellulales</taxon>
        <taxon>Pirellulaceae</taxon>
        <taxon>Rhodopirellula</taxon>
    </lineage>
</organism>
<sequence>MERFLGGLAFASARNPLFESVLQRCNLKLISGVSAGFALATNSLLTQLLHSLARLLKMKAFAECPLGVNIQVVQHDRSESEKNRVWCEIPSQALVV</sequence>
<dbReference type="Proteomes" id="UP000001025">
    <property type="component" value="Chromosome"/>
</dbReference>
<evidence type="ECO:0000313" key="1">
    <source>
        <dbReference type="EMBL" id="CAD77029.1"/>
    </source>
</evidence>
<accession>Q7UK52</accession>
<dbReference type="KEGG" id="rba:RB10860"/>
<dbReference type="STRING" id="243090.RB10860"/>
<evidence type="ECO:0000313" key="2">
    <source>
        <dbReference type="Proteomes" id="UP000001025"/>
    </source>
</evidence>
<dbReference type="AlphaFoldDB" id="Q7UK52"/>
<name>Q7UK52_RHOBA</name>
<proteinExistence type="predicted"/>